<comment type="similarity">
    <text evidence="4">Belongs to the ADIP family.</text>
</comment>
<evidence type="ECO:0000313" key="12">
    <source>
        <dbReference type="EMBL" id="EDO42525.1"/>
    </source>
</evidence>
<dbReference type="GO" id="GO:0034451">
    <property type="term" value="C:centriolar satellite"/>
    <property type="evidence" value="ECO:0000318"/>
    <property type="project" value="GO_Central"/>
</dbReference>
<evidence type="ECO:0000256" key="3">
    <source>
        <dbReference type="ARBA" id="ARBA00005361"/>
    </source>
</evidence>
<evidence type="ECO:0000256" key="1">
    <source>
        <dbReference type="ARBA" id="ARBA00004282"/>
    </source>
</evidence>
<comment type="similarity">
    <text evidence="3">Belongs to the dynein light chain Tctex-type family.</text>
</comment>
<name>A7S136_NEMVE</name>
<dbReference type="Gene3D" id="3.30.1140.40">
    <property type="entry name" value="Tctex-1"/>
    <property type="match status" value="1"/>
</dbReference>
<dbReference type="AlphaFoldDB" id="A7S136"/>
<dbReference type="PANTHER" id="PTHR46507">
    <property type="entry name" value="AFADIN- AND ALPHA-ACTININ-BINDING PROTEIN"/>
    <property type="match status" value="1"/>
</dbReference>
<feature type="coiled-coil region" evidence="10">
    <location>
        <begin position="271"/>
        <end position="358"/>
    </location>
</feature>
<dbReference type="InParanoid" id="A7S136"/>
<evidence type="ECO:0000256" key="2">
    <source>
        <dbReference type="ARBA" id="ARBA00004300"/>
    </source>
</evidence>
<dbReference type="InterPro" id="IPR021622">
    <property type="entry name" value="Afadin/alpha-actinin-bd"/>
</dbReference>
<organism evidence="12 13">
    <name type="scientific">Nematostella vectensis</name>
    <name type="common">Starlet sea anemone</name>
    <dbReference type="NCBI Taxonomy" id="45351"/>
    <lineage>
        <taxon>Eukaryota</taxon>
        <taxon>Metazoa</taxon>
        <taxon>Cnidaria</taxon>
        <taxon>Anthozoa</taxon>
        <taxon>Hexacorallia</taxon>
        <taxon>Actiniaria</taxon>
        <taxon>Edwardsiidae</taxon>
        <taxon>Nematostella</taxon>
    </lineage>
</organism>
<dbReference type="PhylomeDB" id="A7S136"/>
<reference evidence="12 13" key="1">
    <citation type="journal article" date="2007" name="Science">
        <title>Sea anemone genome reveals ancestral eumetazoan gene repertoire and genomic organization.</title>
        <authorList>
            <person name="Putnam N.H."/>
            <person name="Srivastava M."/>
            <person name="Hellsten U."/>
            <person name="Dirks B."/>
            <person name="Chapman J."/>
            <person name="Salamov A."/>
            <person name="Terry A."/>
            <person name="Shapiro H."/>
            <person name="Lindquist E."/>
            <person name="Kapitonov V.V."/>
            <person name="Jurka J."/>
            <person name="Genikhovich G."/>
            <person name="Grigoriev I.V."/>
            <person name="Lucas S.M."/>
            <person name="Steele R.E."/>
            <person name="Finnerty J.R."/>
            <person name="Technau U."/>
            <person name="Martindale M.Q."/>
            <person name="Rokhsar D.S."/>
        </authorList>
    </citation>
    <scope>NUCLEOTIDE SEQUENCE [LARGE SCALE GENOMIC DNA]</scope>
    <source>
        <strain evidence="13">CH2 X CH6</strain>
    </source>
</reference>
<dbReference type="InterPro" id="IPR052300">
    <property type="entry name" value="Adhesion_Centrosome_assoc"/>
</dbReference>
<dbReference type="InterPro" id="IPR038586">
    <property type="entry name" value="Tctex-1-like_sf"/>
</dbReference>
<gene>
    <name evidence="12" type="ORF">NEMVEDRAFT_v1g242105</name>
</gene>
<evidence type="ECO:0000256" key="9">
    <source>
        <dbReference type="ARBA" id="ARBA00023212"/>
    </source>
</evidence>
<evidence type="ECO:0000256" key="7">
    <source>
        <dbReference type="ARBA" id="ARBA00022949"/>
    </source>
</evidence>
<dbReference type="GO" id="GO:0036064">
    <property type="term" value="C:ciliary basal body"/>
    <property type="evidence" value="ECO:0000318"/>
    <property type="project" value="GO_Central"/>
</dbReference>
<feature type="region of interest" description="Disordered" evidence="11">
    <location>
        <begin position="762"/>
        <end position="826"/>
    </location>
</feature>
<keyword evidence="8 10" id="KW-0175">Coiled coil</keyword>
<comment type="subcellular location">
    <subcellularLocation>
        <location evidence="1">Cell junction</location>
    </subcellularLocation>
    <subcellularLocation>
        <location evidence="2">Cytoplasm</location>
        <location evidence="2">Cytoskeleton</location>
        <location evidence="2">Microtubule organizing center</location>
        <location evidence="2">Centrosome</location>
    </subcellularLocation>
</comment>
<evidence type="ECO:0000256" key="10">
    <source>
        <dbReference type="SAM" id="Coils"/>
    </source>
</evidence>
<dbReference type="Pfam" id="PF11559">
    <property type="entry name" value="ADIP"/>
    <property type="match status" value="2"/>
</dbReference>
<feature type="compositionally biased region" description="Polar residues" evidence="11">
    <location>
        <begin position="578"/>
        <end position="588"/>
    </location>
</feature>
<feature type="compositionally biased region" description="Basic and acidic residues" evidence="11">
    <location>
        <begin position="805"/>
        <end position="814"/>
    </location>
</feature>
<feature type="region of interest" description="Disordered" evidence="11">
    <location>
        <begin position="688"/>
        <end position="745"/>
    </location>
</feature>
<dbReference type="OMA" id="RDEREMY"/>
<protein>
    <submittedName>
        <fullName evidence="12">Uncharacterized protein</fullName>
    </submittedName>
</protein>
<dbReference type="GO" id="GO:0035735">
    <property type="term" value="P:intraciliary transport involved in cilium assembly"/>
    <property type="evidence" value="ECO:0000318"/>
    <property type="project" value="GO_Central"/>
</dbReference>
<evidence type="ECO:0000256" key="6">
    <source>
        <dbReference type="ARBA" id="ARBA00022889"/>
    </source>
</evidence>
<evidence type="ECO:0000256" key="5">
    <source>
        <dbReference type="ARBA" id="ARBA00022490"/>
    </source>
</evidence>
<dbReference type="HOGENOM" id="CLU_343003_0_0_1"/>
<keyword evidence="13" id="KW-1185">Reference proteome</keyword>
<dbReference type="GO" id="GO:0070161">
    <property type="term" value="C:anchoring junction"/>
    <property type="evidence" value="ECO:0007669"/>
    <property type="project" value="UniProtKB-SubCell"/>
</dbReference>
<sequence length="826" mass="95874">MDLLESPRQTRQARRRTSSIGNRSDDSIRRVSMVGSSLRRVSTTSYMMQAGAKKNRAAQDDAGSADMRRKNVRMENTYRMEPTVDFPAIKVRQIVKDALVTLDSHSYEPNDSALLAKLMSKRILDEVKQLNVERYKLVCLVSIGSKNRQGMRIASRCLWNTEYDTCISETMDKHTFYAIATVYGLFFDPDKQFCRRDNVDQCIAFLNQELGILGFPSLFAKNSNSHKPGCEGTFDIVRLINTTYELLQLQQQNQRTRTSLEERNLRSECDNEFLITSQNRLKEQVESLQREIAQSQENERQLQGSIKKLKVQLKNETDEVRRLKMNAVQQKKQFAHDKKKQEREMNKLKERMHQMLSDRSNEKRIGMEILNSLHRADGKRATWKTGQRDEREMYSLLVTNYEARQKVRRLKMNAVQQKKQFAHDKKKQEREMNKLKERMHQMLSDRSNEKRIGMEILNSLHRADGKRATWKTGQRDEREMYSLLVTNYEARQKELMKENCDLRDSLQDMQTELVSLLNQQQTPMCDSDSEDSLSVRSLPAGHFNMPYELVREGIEKSLRDKWRVLRSRLDSANKDTPSKSPANSSNNTEMEETITKLSQQLDNYRHIVEQQESLIETLQSKESDGGGNPLLDDSRMCEEWERLQQERALYEKQKESFDEERKNFTDAAVKLGHERKKFEEERTAYYKQQLMITPQSRTSAKSRSPDGRTSPPKLQFSTPMFSPAPRKTRENRVILPREGPITSPTTEDLYHALSIKTPASSVLNETPKLHQAPSPPCGQYDGSFSSGSLSETKENQHKTSAKSLRIHEHAEQVKRALQLQQSPSCE</sequence>
<feature type="region of interest" description="Disordered" evidence="11">
    <location>
        <begin position="1"/>
        <end position="27"/>
    </location>
</feature>
<dbReference type="eggNOG" id="KOG4108">
    <property type="taxonomic scope" value="Eukaryota"/>
</dbReference>
<keyword evidence="9" id="KW-0206">Cytoskeleton</keyword>
<feature type="compositionally biased region" description="Polar residues" evidence="11">
    <location>
        <begin position="690"/>
        <end position="702"/>
    </location>
</feature>
<dbReference type="GO" id="GO:0007155">
    <property type="term" value="P:cell adhesion"/>
    <property type="evidence" value="ECO:0007669"/>
    <property type="project" value="UniProtKB-KW"/>
</dbReference>
<keyword evidence="7" id="KW-0965">Cell junction</keyword>
<dbReference type="Proteomes" id="UP000001593">
    <property type="component" value="Unassembled WGS sequence"/>
</dbReference>
<keyword evidence="5" id="KW-0963">Cytoplasm</keyword>
<accession>A7S136</accession>
<dbReference type="STRING" id="45351.A7S136"/>
<proteinExistence type="inferred from homology"/>
<evidence type="ECO:0000256" key="8">
    <source>
        <dbReference type="ARBA" id="ARBA00023054"/>
    </source>
</evidence>
<feature type="coiled-coil region" evidence="10">
    <location>
        <begin position="418"/>
        <end position="445"/>
    </location>
</feature>
<evidence type="ECO:0000256" key="4">
    <source>
        <dbReference type="ARBA" id="ARBA00009291"/>
    </source>
</evidence>
<dbReference type="EMBL" id="DS469563">
    <property type="protein sequence ID" value="EDO42525.1"/>
    <property type="molecule type" value="Genomic_DNA"/>
</dbReference>
<keyword evidence="6" id="KW-0130">Cell adhesion</keyword>
<evidence type="ECO:0000313" key="13">
    <source>
        <dbReference type="Proteomes" id="UP000001593"/>
    </source>
</evidence>
<dbReference type="CDD" id="cd21451">
    <property type="entry name" value="DLC-like_TCTEX1D"/>
    <property type="match status" value="1"/>
</dbReference>
<dbReference type="PANTHER" id="PTHR46507:SF4">
    <property type="entry name" value="SSX FAMILY MEMBER 2 INTERACTING PROTEIN"/>
    <property type="match status" value="1"/>
</dbReference>
<dbReference type="InterPro" id="IPR005334">
    <property type="entry name" value="Tctex-1-like"/>
</dbReference>
<dbReference type="FunCoup" id="A7S136">
    <property type="interactions" value="168"/>
</dbReference>
<evidence type="ECO:0000256" key="11">
    <source>
        <dbReference type="SAM" id="MobiDB-lite"/>
    </source>
</evidence>
<feature type="region of interest" description="Disordered" evidence="11">
    <location>
        <begin position="569"/>
        <end position="590"/>
    </location>
</feature>
<dbReference type="Pfam" id="PF03645">
    <property type="entry name" value="Tctex-1"/>
    <property type="match status" value="1"/>
</dbReference>